<feature type="domain" description="GATA-type" evidence="3">
    <location>
        <begin position="239"/>
        <end position="279"/>
    </location>
</feature>
<dbReference type="SMART" id="SM00401">
    <property type="entry name" value="ZnF_GATA"/>
    <property type="match status" value="1"/>
</dbReference>
<sequence>MLQEPPKLVAFGSLLPHSALMAEDFSSLVSGERALVFAVALCGKDFCAIAETTGKKVPDVEHWYATRFKGSKAYHTLRAGVDIAQRRRDTLIKLFNTLLAPQPGGQPPRFQSQTEALRAQFLVGDLPADKLLPLLCQVHGTEAVVAAADLRILLGDEAEEIPPPVTPEQTPHVPPAVPVLTPPSLPSATTTATNSPEDHVYMHLHPSVAQKGGGGSRRGSRASTPQRQTRTAQPEGDGGHSPKVCTNCRTTHTPLWRKEAGMLMCNACGIYFKNHGYHRRRSSNAGSVATANTTPSQVLDLSALTLNQANLQQLAHQPGAPASVHAPSSKGGYSSREQPPSMSGSHNSGSELDPTKFTLVYRTFVTSAVYLHREQPPSVPSSHYSGSELDPTKFTLVYQTFVTNAVYLHREQPPSVPGSHYSGSELDPNECDQQFSDAPHVDRPSPLSGLRKPGSQGFAFANQEPRSDDEDQFPSLPRPRHEDMDPTAPTPRLPSGPVSPRLLEAAAAAKAANAATAAAAAAAEAAASASQARIPLDATHTFTSRACARIPACSPRLLEAAAAAEAAAMSSQPPIPQPPQSDSSQAGAADSMGDELEEDLTVADDASQV</sequence>
<reference evidence="4" key="1">
    <citation type="submission" date="2017-08" db="EMBL/GenBank/DDBJ databases">
        <authorList>
            <person name="Polle J.E."/>
            <person name="Barry K."/>
            <person name="Cushman J."/>
            <person name="Schmutz J."/>
            <person name="Tran D."/>
            <person name="Hathwaick L.T."/>
            <person name="Yim W.C."/>
            <person name="Jenkins J."/>
            <person name="Mckie-Krisberg Z.M."/>
            <person name="Prochnik S."/>
            <person name="Lindquist E."/>
            <person name="Dockter R.B."/>
            <person name="Adam C."/>
            <person name="Molina H."/>
            <person name="Bunkerborg J."/>
            <person name="Jin E."/>
            <person name="Buchheim M."/>
            <person name="Magnuson J."/>
        </authorList>
    </citation>
    <scope>NUCLEOTIDE SEQUENCE</scope>
    <source>
        <strain evidence="4">CCAP 19/18</strain>
    </source>
</reference>
<organism evidence="4 5">
    <name type="scientific">Dunaliella salina</name>
    <name type="common">Green alga</name>
    <name type="synonym">Protococcus salinus</name>
    <dbReference type="NCBI Taxonomy" id="3046"/>
    <lineage>
        <taxon>Eukaryota</taxon>
        <taxon>Viridiplantae</taxon>
        <taxon>Chlorophyta</taxon>
        <taxon>core chlorophytes</taxon>
        <taxon>Chlorophyceae</taxon>
        <taxon>CS clade</taxon>
        <taxon>Chlamydomonadales</taxon>
        <taxon>Dunaliellaceae</taxon>
        <taxon>Dunaliella</taxon>
    </lineage>
</organism>
<keyword evidence="1" id="KW-0862">Zinc</keyword>
<feature type="compositionally biased region" description="Acidic residues" evidence="2">
    <location>
        <begin position="592"/>
        <end position="602"/>
    </location>
</feature>
<proteinExistence type="predicted"/>
<evidence type="ECO:0000313" key="5">
    <source>
        <dbReference type="Proteomes" id="UP000815325"/>
    </source>
</evidence>
<dbReference type="EMBL" id="MU069686">
    <property type="protein sequence ID" value="KAF5835842.1"/>
    <property type="molecule type" value="Genomic_DNA"/>
</dbReference>
<evidence type="ECO:0000256" key="2">
    <source>
        <dbReference type="SAM" id="MobiDB-lite"/>
    </source>
</evidence>
<dbReference type="CDD" id="cd00202">
    <property type="entry name" value="ZnF_GATA"/>
    <property type="match status" value="1"/>
</dbReference>
<feature type="compositionally biased region" description="Low complexity" evidence="2">
    <location>
        <begin position="580"/>
        <end position="591"/>
    </location>
</feature>
<dbReference type="InterPro" id="IPR000679">
    <property type="entry name" value="Znf_GATA"/>
</dbReference>
<feature type="compositionally biased region" description="Polar residues" evidence="2">
    <location>
        <begin position="331"/>
        <end position="350"/>
    </location>
</feature>
<comment type="caution">
    <text evidence="4">The sequence shown here is derived from an EMBL/GenBank/DDBJ whole genome shotgun (WGS) entry which is preliminary data.</text>
</comment>
<feature type="region of interest" description="Disordered" evidence="2">
    <location>
        <begin position="207"/>
        <end position="247"/>
    </location>
</feature>
<dbReference type="Pfam" id="PF00320">
    <property type="entry name" value="GATA"/>
    <property type="match status" value="1"/>
</dbReference>
<dbReference type="Proteomes" id="UP000815325">
    <property type="component" value="Unassembled WGS sequence"/>
</dbReference>
<feature type="region of interest" description="Disordered" evidence="2">
    <location>
        <begin position="564"/>
        <end position="609"/>
    </location>
</feature>
<dbReference type="PROSITE" id="PS50114">
    <property type="entry name" value="GATA_ZN_FINGER_2"/>
    <property type="match status" value="1"/>
</dbReference>
<gene>
    <name evidence="4" type="ORF">DUNSADRAFT_6828</name>
</gene>
<evidence type="ECO:0000259" key="3">
    <source>
        <dbReference type="PROSITE" id="PS50114"/>
    </source>
</evidence>
<evidence type="ECO:0000313" key="4">
    <source>
        <dbReference type="EMBL" id="KAF5835842.1"/>
    </source>
</evidence>
<keyword evidence="1" id="KW-0479">Metal-binding</keyword>
<dbReference type="Gene3D" id="3.30.50.10">
    <property type="entry name" value="Erythroid Transcription Factor GATA-1, subunit A"/>
    <property type="match status" value="1"/>
</dbReference>
<feature type="region of interest" description="Disordered" evidence="2">
    <location>
        <begin position="315"/>
        <end position="352"/>
    </location>
</feature>
<keyword evidence="1" id="KW-0863">Zinc-finger</keyword>
<accession>A0ABQ7GMK5</accession>
<protein>
    <recommendedName>
        <fullName evidence="3">GATA-type domain-containing protein</fullName>
    </recommendedName>
</protein>
<dbReference type="InterPro" id="IPR013088">
    <property type="entry name" value="Znf_NHR/GATA"/>
</dbReference>
<dbReference type="SUPFAM" id="SSF57716">
    <property type="entry name" value="Glucocorticoid receptor-like (DNA-binding domain)"/>
    <property type="match status" value="1"/>
</dbReference>
<evidence type="ECO:0000256" key="1">
    <source>
        <dbReference type="PROSITE-ProRule" id="PRU00094"/>
    </source>
</evidence>
<keyword evidence="5" id="KW-1185">Reference proteome</keyword>
<feature type="region of interest" description="Disordered" evidence="2">
    <location>
        <begin position="412"/>
        <end position="499"/>
    </location>
</feature>
<name>A0ABQ7GMK5_DUNSA</name>